<dbReference type="InterPro" id="IPR013249">
    <property type="entry name" value="RNA_pol_sigma70_r4_t2"/>
</dbReference>
<accession>A0A2S0MK02</accession>
<keyword evidence="4" id="KW-0238">DNA-binding</keyword>
<dbReference type="InterPro" id="IPR036388">
    <property type="entry name" value="WH-like_DNA-bd_sf"/>
</dbReference>
<dbReference type="GO" id="GO:0003677">
    <property type="term" value="F:DNA binding"/>
    <property type="evidence" value="ECO:0007669"/>
    <property type="project" value="UniProtKB-KW"/>
</dbReference>
<dbReference type="CDD" id="cd06171">
    <property type="entry name" value="Sigma70_r4"/>
    <property type="match status" value="1"/>
</dbReference>
<name>A0A2S0MK02_9BURK</name>
<sequence>MRAYAAGDVRAFETLYTRHERRLWRFVLRSVGDAPTADELAQDVWLRVAQQAERYAPSASRADLPPARFTTWLFTIARNRVVDHLRASRPMHSLSANDDHDEDAPSLADTLAAPSGFGPVRRIENRQQAEQLLAAVQALPDDQREAFLLQAEGGMSVQDIAAATGVPFETAKSRLRYARAALRRTLETLA</sequence>
<dbReference type="InterPro" id="IPR039425">
    <property type="entry name" value="RNA_pol_sigma-70-like"/>
</dbReference>
<keyword evidence="9" id="KW-1185">Reference proteome</keyword>
<organism evidence="8 9">
    <name type="scientific">Ottowia oryzae</name>
    <dbReference type="NCBI Taxonomy" id="2109914"/>
    <lineage>
        <taxon>Bacteria</taxon>
        <taxon>Pseudomonadati</taxon>
        <taxon>Pseudomonadota</taxon>
        <taxon>Betaproteobacteria</taxon>
        <taxon>Burkholderiales</taxon>
        <taxon>Comamonadaceae</taxon>
        <taxon>Ottowia</taxon>
    </lineage>
</organism>
<keyword evidence="3" id="KW-0731">Sigma factor</keyword>
<proteinExistence type="inferred from homology"/>
<evidence type="ECO:0000256" key="5">
    <source>
        <dbReference type="ARBA" id="ARBA00023163"/>
    </source>
</evidence>
<dbReference type="Gene3D" id="1.10.10.10">
    <property type="entry name" value="Winged helix-like DNA-binding domain superfamily/Winged helix DNA-binding domain"/>
    <property type="match status" value="1"/>
</dbReference>
<dbReference type="InterPro" id="IPR007627">
    <property type="entry name" value="RNA_pol_sigma70_r2"/>
</dbReference>
<comment type="similarity">
    <text evidence="1">Belongs to the sigma-70 factor family. ECF subfamily.</text>
</comment>
<dbReference type="GO" id="GO:0016987">
    <property type="term" value="F:sigma factor activity"/>
    <property type="evidence" value="ECO:0007669"/>
    <property type="project" value="UniProtKB-KW"/>
</dbReference>
<dbReference type="InterPro" id="IPR014284">
    <property type="entry name" value="RNA_pol_sigma-70_dom"/>
</dbReference>
<dbReference type="InterPro" id="IPR013324">
    <property type="entry name" value="RNA_pol_sigma_r3/r4-like"/>
</dbReference>
<keyword evidence="2" id="KW-0805">Transcription regulation</keyword>
<dbReference type="EMBL" id="CP027666">
    <property type="protein sequence ID" value="AVO36215.1"/>
    <property type="molecule type" value="Genomic_DNA"/>
</dbReference>
<dbReference type="Pfam" id="PF04542">
    <property type="entry name" value="Sigma70_r2"/>
    <property type="match status" value="1"/>
</dbReference>
<keyword evidence="5" id="KW-0804">Transcription</keyword>
<dbReference type="InterPro" id="IPR013325">
    <property type="entry name" value="RNA_pol_sigma_r2"/>
</dbReference>
<evidence type="ECO:0000256" key="3">
    <source>
        <dbReference type="ARBA" id="ARBA00023082"/>
    </source>
</evidence>
<protein>
    <submittedName>
        <fullName evidence="8">RNA polymerase subunit sigma-24</fullName>
    </submittedName>
</protein>
<dbReference type="Gene3D" id="1.10.1740.10">
    <property type="match status" value="1"/>
</dbReference>
<evidence type="ECO:0000256" key="1">
    <source>
        <dbReference type="ARBA" id="ARBA00010641"/>
    </source>
</evidence>
<evidence type="ECO:0000256" key="4">
    <source>
        <dbReference type="ARBA" id="ARBA00023125"/>
    </source>
</evidence>
<evidence type="ECO:0000313" key="8">
    <source>
        <dbReference type="EMBL" id="AVO36215.1"/>
    </source>
</evidence>
<dbReference type="KEGG" id="otk:C6570_15825"/>
<dbReference type="Proteomes" id="UP000239709">
    <property type="component" value="Chromosome"/>
</dbReference>
<dbReference type="NCBIfam" id="TIGR02937">
    <property type="entry name" value="sigma70-ECF"/>
    <property type="match status" value="1"/>
</dbReference>
<dbReference type="AlphaFoldDB" id="A0A2S0MK02"/>
<dbReference type="OrthoDB" id="9784272at2"/>
<feature type="domain" description="RNA polymerase sigma factor 70 region 4 type 2" evidence="7">
    <location>
        <begin position="130"/>
        <end position="182"/>
    </location>
</feature>
<evidence type="ECO:0000259" key="6">
    <source>
        <dbReference type="Pfam" id="PF04542"/>
    </source>
</evidence>
<feature type="domain" description="RNA polymerase sigma-70 region 2" evidence="6">
    <location>
        <begin position="15"/>
        <end position="88"/>
    </location>
</feature>
<evidence type="ECO:0000256" key="2">
    <source>
        <dbReference type="ARBA" id="ARBA00023015"/>
    </source>
</evidence>
<dbReference type="SUPFAM" id="SSF88659">
    <property type="entry name" value="Sigma3 and sigma4 domains of RNA polymerase sigma factors"/>
    <property type="match status" value="1"/>
</dbReference>
<dbReference type="Pfam" id="PF08281">
    <property type="entry name" value="Sigma70_r4_2"/>
    <property type="match status" value="1"/>
</dbReference>
<dbReference type="PANTHER" id="PTHR43133:SF8">
    <property type="entry name" value="RNA POLYMERASE SIGMA FACTOR HI_1459-RELATED"/>
    <property type="match status" value="1"/>
</dbReference>
<evidence type="ECO:0000313" key="9">
    <source>
        <dbReference type="Proteomes" id="UP000239709"/>
    </source>
</evidence>
<dbReference type="PANTHER" id="PTHR43133">
    <property type="entry name" value="RNA POLYMERASE ECF-TYPE SIGMA FACTO"/>
    <property type="match status" value="1"/>
</dbReference>
<gene>
    <name evidence="8" type="ORF">C6570_15825</name>
</gene>
<dbReference type="SUPFAM" id="SSF88946">
    <property type="entry name" value="Sigma2 domain of RNA polymerase sigma factors"/>
    <property type="match status" value="1"/>
</dbReference>
<reference evidence="8 9" key="1">
    <citation type="submission" date="2018-03" db="EMBL/GenBank/DDBJ databases">
        <title>Genome sequencing of Ottowia sp.</title>
        <authorList>
            <person name="Kim S.-J."/>
            <person name="Heo J."/>
            <person name="Kwon S.-W."/>
        </authorList>
    </citation>
    <scope>NUCLEOTIDE SEQUENCE [LARGE SCALE GENOMIC DNA]</scope>
    <source>
        <strain evidence="8 9">KADR8-3</strain>
    </source>
</reference>
<dbReference type="GO" id="GO:0006352">
    <property type="term" value="P:DNA-templated transcription initiation"/>
    <property type="evidence" value="ECO:0007669"/>
    <property type="project" value="InterPro"/>
</dbReference>
<evidence type="ECO:0000259" key="7">
    <source>
        <dbReference type="Pfam" id="PF08281"/>
    </source>
</evidence>